<dbReference type="CDD" id="cd21109">
    <property type="entry name" value="SPASM"/>
    <property type="match status" value="1"/>
</dbReference>
<dbReference type="Pfam" id="PF13186">
    <property type="entry name" value="SPASM"/>
    <property type="match status" value="1"/>
</dbReference>
<evidence type="ECO:0000256" key="6">
    <source>
        <dbReference type="ARBA" id="ARBA00023014"/>
    </source>
</evidence>
<dbReference type="GO" id="GO:0003824">
    <property type="term" value="F:catalytic activity"/>
    <property type="evidence" value="ECO:0007669"/>
    <property type="project" value="InterPro"/>
</dbReference>
<dbReference type="SUPFAM" id="SSF102114">
    <property type="entry name" value="Radical SAM enzymes"/>
    <property type="match status" value="1"/>
</dbReference>
<keyword evidence="3" id="KW-0949">S-adenosyl-L-methionine</keyword>
<dbReference type="InterPro" id="IPR007197">
    <property type="entry name" value="rSAM"/>
</dbReference>
<dbReference type="CDD" id="cd01335">
    <property type="entry name" value="Radical_SAM"/>
    <property type="match status" value="1"/>
</dbReference>
<feature type="domain" description="Radical SAM core" evidence="7">
    <location>
        <begin position="23"/>
        <end position="275"/>
    </location>
</feature>
<evidence type="ECO:0000256" key="4">
    <source>
        <dbReference type="ARBA" id="ARBA00022723"/>
    </source>
</evidence>
<reference evidence="8" key="1">
    <citation type="submission" date="2019-01" db="EMBL/GenBank/DDBJ databases">
        <authorList>
            <consortium name="Genoscope - CEA"/>
            <person name="William W."/>
        </authorList>
    </citation>
    <scope>NUCLEOTIDE SEQUENCE</scope>
    <source>
        <strain evidence="8">CR-1</strain>
    </source>
</reference>
<dbReference type="InterPro" id="IPR050377">
    <property type="entry name" value="Radical_SAM_PqqE_MftC-like"/>
</dbReference>
<name>A0A484HKS8_9BACT</name>
<evidence type="ECO:0000256" key="5">
    <source>
        <dbReference type="ARBA" id="ARBA00023004"/>
    </source>
</evidence>
<keyword evidence="5" id="KW-0408">Iron</keyword>
<dbReference type="EMBL" id="CAACVI010000045">
    <property type="protein sequence ID" value="VEN75006.1"/>
    <property type="molecule type" value="Genomic_DNA"/>
</dbReference>
<dbReference type="InterPro" id="IPR034391">
    <property type="entry name" value="AdoMet-like_SPASM_containing"/>
</dbReference>
<dbReference type="InterPro" id="IPR058240">
    <property type="entry name" value="rSAM_sf"/>
</dbReference>
<keyword evidence="4" id="KW-0479">Metal-binding</keyword>
<dbReference type="InterPro" id="IPR013785">
    <property type="entry name" value="Aldolase_TIM"/>
</dbReference>
<accession>A0A484HKS8</accession>
<keyword evidence="2" id="KW-0004">4Fe-4S</keyword>
<dbReference type="Gene3D" id="3.20.20.70">
    <property type="entry name" value="Aldolase class I"/>
    <property type="match status" value="1"/>
</dbReference>
<keyword evidence="6" id="KW-0411">Iron-sulfur</keyword>
<evidence type="ECO:0000256" key="3">
    <source>
        <dbReference type="ARBA" id="ARBA00022691"/>
    </source>
</evidence>
<dbReference type="SFLD" id="SFLDG01067">
    <property type="entry name" value="SPASM/twitch_domain_containing"/>
    <property type="match status" value="1"/>
</dbReference>
<dbReference type="PROSITE" id="PS51918">
    <property type="entry name" value="RADICAL_SAM"/>
    <property type="match status" value="1"/>
</dbReference>
<dbReference type="GO" id="GO:0046872">
    <property type="term" value="F:metal ion binding"/>
    <property type="evidence" value="ECO:0007669"/>
    <property type="project" value="UniProtKB-KW"/>
</dbReference>
<dbReference type="AlphaFoldDB" id="A0A484HKS8"/>
<evidence type="ECO:0000259" key="7">
    <source>
        <dbReference type="PROSITE" id="PS51918"/>
    </source>
</evidence>
<dbReference type="Pfam" id="PF04055">
    <property type="entry name" value="Radical_SAM"/>
    <property type="match status" value="1"/>
</dbReference>
<sequence>MNLGLKWSQIKAVSGVAHGSRAFSGPIRVNLKLTNRCNLRCIHCFLRSPLLKNSVFKTGKEVEIMKSPLRHAETLEKLKPQDADTDHFIKCIDELFRMGTRQYKFTGGDPFLHKDFLKLASRAKSSGASCFANTSGTLLNPDLADELIMMGFDDIRITTMAGTPDVYAATHPGTKKKIFQTLQKNLEYIKKKKAALKIKKPKITLAFVIVRQNCQDIMSFAEFAVKMGVEAAQYRALAYNLNNRFSSIEPTADQISSIKKRLEEAGRFLNSNGIQHDISDFFKIFSGKRDTSSLYRHIPCYAGWTWIYIEPDGNIHPCCASALSLGNASKRTLKEIWNGSAYQAFRKKAISINKKKRTVQGCACDDCGNFISNIKIYRKIHPLKAGKYEFRQLRPQKY</sequence>
<proteinExistence type="predicted"/>
<evidence type="ECO:0000313" key="8">
    <source>
        <dbReference type="EMBL" id="VEN75006.1"/>
    </source>
</evidence>
<evidence type="ECO:0000256" key="1">
    <source>
        <dbReference type="ARBA" id="ARBA00001966"/>
    </source>
</evidence>
<evidence type="ECO:0000256" key="2">
    <source>
        <dbReference type="ARBA" id="ARBA00022485"/>
    </source>
</evidence>
<dbReference type="PANTHER" id="PTHR11228:SF7">
    <property type="entry name" value="PQQA PEPTIDE CYCLASE"/>
    <property type="match status" value="1"/>
</dbReference>
<dbReference type="GO" id="GO:0051536">
    <property type="term" value="F:iron-sulfur cluster binding"/>
    <property type="evidence" value="ECO:0007669"/>
    <property type="project" value="UniProtKB-KW"/>
</dbReference>
<organism evidence="8">
    <name type="scientific">uncultured Desulfobacteraceae bacterium</name>
    <dbReference type="NCBI Taxonomy" id="218296"/>
    <lineage>
        <taxon>Bacteria</taxon>
        <taxon>Pseudomonadati</taxon>
        <taxon>Thermodesulfobacteriota</taxon>
        <taxon>Desulfobacteria</taxon>
        <taxon>Desulfobacterales</taxon>
        <taxon>Desulfobacteraceae</taxon>
        <taxon>environmental samples</taxon>
    </lineage>
</organism>
<gene>
    <name evidence="8" type="ORF">EPICR_50288</name>
</gene>
<protein>
    <recommendedName>
        <fullName evidence="7">Radical SAM core domain-containing protein</fullName>
    </recommendedName>
</protein>
<dbReference type="PANTHER" id="PTHR11228">
    <property type="entry name" value="RADICAL SAM DOMAIN PROTEIN"/>
    <property type="match status" value="1"/>
</dbReference>
<dbReference type="InterPro" id="IPR023885">
    <property type="entry name" value="4Fe4S-binding_SPASM_dom"/>
</dbReference>
<dbReference type="SFLD" id="SFLDG01387">
    <property type="entry name" value="BtrN-like_SPASM_domain_contain"/>
    <property type="match status" value="1"/>
</dbReference>
<dbReference type="SFLD" id="SFLDS00029">
    <property type="entry name" value="Radical_SAM"/>
    <property type="match status" value="1"/>
</dbReference>
<comment type="cofactor">
    <cofactor evidence="1">
        <name>[4Fe-4S] cluster</name>
        <dbReference type="ChEBI" id="CHEBI:49883"/>
    </cofactor>
</comment>